<proteinExistence type="predicted"/>
<evidence type="ECO:0000313" key="1">
    <source>
        <dbReference type="EMBL" id="MBB3776681.1"/>
    </source>
</evidence>
<dbReference type="Proteomes" id="UP000548685">
    <property type="component" value="Unassembled WGS sequence"/>
</dbReference>
<evidence type="ECO:0000313" key="2">
    <source>
        <dbReference type="Proteomes" id="UP000548685"/>
    </source>
</evidence>
<accession>A0ABR6I1V4</accession>
<organism evidence="1 2">
    <name type="scientific">Erythrobacter ramosus</name>
    <dbReference type="NCBI Taxonomy" id="35811"/>
    <lineage>
        <taxon>Bacteria</taxon>
        <taxon>Pseudomonadati</taxon>
        <taxon>Pseudomonadota</taxon>
        <taxon>Alphaproteobacteria</taxon>
        <taxon>Sphingomonadales</taxon>
        <taxon>Erythrobacteraceae</taxon>
        <taxon>Erythrobacter/Porphyrobacter group</taxon>
        <taxon>Erythrobacter</taxon>
    </lineage>
</organism>
<sequence>MAPTAPIEQAYLANRTRLLRFLRARGAGYAAAMRWT</sequence>
<reference evidence="1 2" key="1">
    <citation type="submission" date="2020-08" db="EMBL/GenBank/DDBJ databases">
        <title>Genomic Encyclopedia of Type Strains, Phase IV (KMG-IV): sequencing the most valuable type-strain genomes for metagenomic binning, comparative biology and taxonomic classification.</title>
        <authorList>
            <person name="Goeker M."/>
        </authorList>
    </citation>
    <scope>NUCLEOTIDE SEQUENCE [LARGE SCALE GENOMIC DNA]</scope>
    <source>
        <strain evidence="1 2">DSM 8510</strain>
    </source>
</reference>
<dbReference type="EMBL" id="JACICE010000003">
    <property type="protein sequence ID" value="MBB3776681.1"/>
    <property type="molecule type" value="Genomic_DNA"/>
</dbReference>
<protein>
    <submittedName>
        <fullName evidence="1">Uncharacterized protein</fullName>
    </submittedName>
</protein>
<keyword evidence="2" id="KW-1185">Reference proteome</keyword>
<name>A0ABR6I1V4_9SPHN</name>
<comment type="caution">
    <text evidence="1">The sequence shown here is derived from an EMBL/GenBank/DDBJ whole genome shotgun (WGS) entry which is preliminary data.</text>
</comment>
<gene>
    <name evidence="1" type="ORF">FHS52_002673</name>
</gene>